<dbReference type="Proteomes" id="UP000470772">
    <property type="component" value="Unassembled WGS sequence"/>
</dbReference>
<protein>
    <submittedName>
        <fullName evidence="1">Uncharacterized protein</fullName>
    </submittedName>
</protein>
<name>A0A6A9QKU0_SULME</name>
<organism evidence="1 2">
    <name type="scientific">Sulfuracidifex metallicus DSM 6482 = JCM 9184</name>
    <dbReference type="NCBI Taxonomy" id="523847"/>
    <lineage>
        <taxon>Archaea</taxon>
        <taxon>Thermoproteota</taxon>
        <taxon>Thermoprotei</taxon>
        <taxon>Sulfolobales</taxon>
        <taxon>Sulfolobaceae</taxon>
        <taxon>Sulfuracidifex</taxon>
    </lineage>
</organism>
<sequence length="95" mass="11357">MLEYVNDIEDCVQDLLNTLGVERKHEINMQIVQDISRYISRMFHDESKVFAIVGNMSRKDLVDNARQVLERMYPSTTVYEFFSFKIKPEKIIIFY</sequence>
<gene>
    <name evidence="1" type="ORF">GC250_05475</name>
</gene>
<reference evidence="1 2" key="1">
    <citation type="submission" date="2019-10" db="EMBL/GenBank/DDBJ databases">
        <title>Sequencing and Assembly of Multiple Reported Metal-Biooxidizing Members of the Extremely Thermoacidophilic Archaeal Family Sulfolobaceae.</title>
        <authorList>
            <person name="Counts J.A."/>
            <person name="Kelly R.M."/>
        </authorList>
    </citation>
    <scope>NUCLEOTIDE SEQUENCE [LARGE SCALE GENOMIC DNA]</scope>
    <source>
        <strain evidence="1 2">DSM 6482</strain>
    </source>
</reference>
<accession>A0A6A9QKU0</accession>
<dbReference type="RefSeq" id="WP_156016495.1">
    <property type="nucleotide sequence ID" value="NZ_WGGD01000005.1"/>
</dbReference>
<evidence type="ECO:0000313" key="2">
    <source>
        <dbReference type="Proteomes" id="UP000470772"/>
    </source>
</evidence>
<evidence type="ECO:0000313" key="1">
    <source>
        <dbReference type="EMBL" id="MUN28900.1"/>
    </source>
</evidence>
<proteinExistence type="predicted"/>
<keyword evidence="2" id="KW-1185">Reference proteome</keyword>
<dbReference type="AlphaFoldDB" id="A0A6A9QKU0"/>
<dbReference type="EMBL" id="WGGD01000005">
    <property type="protein sequence ID" value="MUN28900.1"/>
    <property type="molecule type" value="Genomic_DNA"/>
</dbReference>
<comment type="caution">
    <text evidence="1">The sequence shown here is derived from an EMBL/GenBank/DDBJ whole genome shotgun (WGS) entry which is preliminary data.</text>
</comment>